<dbReference type="EMBL" id="JBBCAQ010000010">
    <property type="protein sequence ID" value="KAK7601215.1"/>
    <property type="molecule type" value="Genomic_DNA"/>
</dbReference>
<name>A0AAN9TL95_9HEMI</name>
<sequence length="1068" mass="119385">MASYQPPTKPQPSVESTTAVNTLSNSNSTPEIQKCLALLDEGKSKVVTNQTDIVFLLGMTGSGKTTLVKFLATNNDNLRSEEVAENIGEYVITDSDQKISSSPILSQTIFPEQYLDPESQIPFNDGPGFSDTRGLAVDIAGAYFVNKVISESNKIRFILTVNYSSVRRGMDRGDFLELLKHVLHVIKNVDRYLDGIGLVVTKVDNQMMKKDGEMVLVPNETVLENIAKFLIEFKSNIPNVAHGSTAENISKLVAALLHKKDSNYTKIAIFRRPDEAGPISHIQALQDSKTVIKKMIRENLKATSVRKEDFGFAISEESKNKLHDVVASINENIANMIRNVCKSKALIYEAETAKSVDIYEAHKVLQSDFEKLRNWLVNKSDDMALQDFMDDLLTVSQSMKAPFSDDEKNHIIHEGENISFLETINEKKFKGSAFAWKMGLESYLNYLKESAHWYKYMTIWHTVLTSYSVQKKQNDFSYLLNHRVVDLYDEQFVKFFTFCQSLTGELDGFQSVRIDSNKMDQFNRILETTLRPDTTVTFNEKTKTLVVRGKFIKLSEHVNSQKNLPKANFVNVFASEKLFIDVGFNKPNDNLQTFYLAAPTWEVIGTVHIKLDGEKGCCKSQDRALDGDRFSQTGHNGMPGAPGKSAANFIGLVNTVINGESMKITANGGEGSAGQDGGNGDKGYDGDSPITKNTWGSCNGNNFNRFSSRQLGGFVRRVYCIYGDRGSDGGNGGNGGVGGLGGLPGKIGFPVKQPLNIRTEASKGADGAPGSGGEGGEGGKAGRSWNHQKMMWWWRDASCSRSQRLADEYGDCANTDYLRDGHRGHRGYDGANWYGVQEATYTVLANSEATIKEYREFLLQESNNDSISRNSKIEFLSKFDNLPKSKNLYNFARIKRMARMDKLPTNRVKRNSPLDNDKPKWIKTDCFQAPQWPITEKIGHAQTTTDMSVTSIPFTDMLILTDLLIRKLNQTRPNYFQSCTIDDVEVRGCAIQILSIFQKTLANIYGVKDGESMDIDGISVIEKLEKEIRNGSPQNISKILLDSIDNEMPQRKEELRRQLITELELESL</sequence>
<comment type="caution">
    <text evidence="2">The sequence shown here is derived from an EMBL/GenBank/DDBJ whole genome shotgun (WGS) entry which is preliminary data.</text>
</comment>
<feature type="region of interest" description="Disordered" evidence="1">
    <location>
        <begin position="667"/>
        <end position="688"/>
    </location>
</feature>
<feature type="compositionally biased region" description="Polar residues" evidence="1">
    <location>
        <begin position="11"/>
        <end position="27"/>
    </location>
</feature>
<gene>
    <name evidence="2" type="ORF">V9T40_008656</name>
</gene>
<feature type="region of interest" description="Disordered" evidence="1">
    <location>
        <begin position="1"/>
        <end position="27"/>
    </location>
</feature>
<evidence type="ECO:0000256" key="1">
    <source>
        <dbReference type="SAM" id="MobiDB-lite"/>
    </source>
</evidence>
<dbReference type="AlphaFoldDB" id="A0AAN9TL95"/>
<reference evidence="2 3" key="1">
    <citation type="submission" date="2024-03" db="EMBL/GenBank/DDBJ databases">
        <title>Adaptation during the transition from Ophiocordyceps entomopathogen to insect associate is accompanied by gene loss and intensified selection.</title>
        <authorList>
            <person name="Ward C.M."/>
            <person name="Onetto C.A."/>
            <person name="Borneman A.R."/>
        </authorList>
    </citation>
    <scope>NUCLEOTIDE SEQUENCE [LARGE SCALE GENOMIC DNA]</scope>
    <source>
        <strain evidence="2">AWRI1</strain>
        <tissue evidence="2">Single Adult Female</tissue>
    </source>
</reference>
<feature type="region of interest" description="Disordered" evidence="1">
    <location>
        <begin position="761"/>
        <end position="781"/>
    </location>
</feature>
<dbReference type="SUPFAM" id="SSF52540">
    <property type="entry name" value="P-loop containing nucleoside triphosphate hydrolases"/>
    <property type="match status" value="1"/>
</dbReference>
<feature type="compositionally biased region" description="Gly residues" evidence="1">
    <location>
        <begin position="668"/>
        <end position="681"/>
    </location>
</feature>
<evidence type="ECO:0000313" key="3">
    <source>
        <dbReference type="Proteomes" id="UP001367676"/>
    </source>
</evidence>
<accession>A0AAN9TL95</accession>
<keyword evidence="3" id="KW-1185">Reference proteome</keyword>
<organism evidence="2 3">
    <name type="scientific">Parthenolecanium corni</name>
    <dbReference type="NCBI Taxonomy" id="536013"/>
    <lineage>
        <taxon>Eukaryota</taxon>
        <taxon>Metazoa</taxon>
        <taxon>Ecdysozoa</taxon>
        <taxon>Arthropoda</taxon>
        <taxon>Hexapoda</taxon>
        <taxon>Insecta</taxon>
        <taxon>Pterygota</taxon>
        <taxon>Neoptera</taxon>
        <taxon>Paraneoptera</taxon>
        <taxon>Hemiptera</taxon>
        <taxon>Sternorrhyncha</taxon>
        <taxon>Coccoidea</taxon>
        <taxon>Coccidae</taxon>
        <taxon>Parthenolecanium</taxon>
    </lineage>
</organism>
<dbReference type="Proteomes" id="UP001367676">
    <property type="component" value="Unassembled WGS sequence"/>
</dbReference>
<dbReference type="Gene3D" id="3.40.50.300">
    <property type="entry name" value="P-loop containing nucleotide triphosphate hydrolases"/>
    <property type="match status" value="1"/>
</dbReference>
<protein>
    <recommendedName>
        <fullName evidence="4">G domain-containing protein</fullName>
    </recommendedName>
</protein>
<evidence type="ECO:0000313" key="2">
    <source>
        <dbReference type="EMBL" id="KAK7601215.1"/>
    </source>
</evidence>
<feature type="compositionally biased region" description="Gly residues" evidence="1">
    <location>
        <begin position="767"/>
        <end position="781"/>
    </location>
</feature>
<evidence type="ECO:0008006" key="4">
    <source>
        <dbReference type="Google" id="ProtNLM"/>
    </source>
</evidence>
<proteinExistence type="predicted"/>
<dbReference type="InterPro" id="IPR027417">
    <property type="entry name" value="P-loop_NTPase"/>
</dbReference>